<protein>
    <submittedName>
        <fullName evidence="1">Imm3 family immunity protein</fullName>
    </submittedName>
</protein>
<keyword evidence="2" id="KW-1185">Reference proteome</keyword>
<dbReference type="RefSeq" id="WP_305993213.1">
    <property type="nucleotide sequence ID" value="NZ_JAVAMP010000010.1"/>
</dbReference>
<evidence type="ECO:0000313" key="1">
    <source>
        <dbReference type="EMBL" id="MDP5275909.1"/>
    </source>
</evidence>
<sequence>MENWDYNELINVINEAYIDFINEGRGYKHAVARLVDEFNNLGEIEDFIVDTAIGEILITHKKVFVNTLNRIRKNISSFNHDKAKGELTLEEVANLCRRMEKVLEGLDKVEIDYNPNAEMRD</sequence>
<accession>A0ABT9J4P7</accession>
<gene>
    <name evidence="1" type="ORF">Q5Y73_17560</name>
</gene>
<reference evidence="1 2" key="1">
    <citation type="submission" date="2023-08" db="EMBL/GenBank/DDBJ databases">
        <authorList>
            <person name="Park J.-S."/>
        </authorList>
    </citation>
    <scope>NUCLEOTIDE SEQUENCE [LARGE SCALE GENOMIC DNA]</scope>
    <source>
        <strain evidence="1 2">2205SS18-9</strain>
    </source>
</reference>
<proteinExistence type="predicted"/>
<dbReference type="InterPro" id="IPR025678">
    <property type="entry name" value="Imm3"/>
</dbReference>
<dbReference type="Proteomes" id="UP001231941">
    <property type="component" value="Unassembled WGS sequence"/>
</dbReference>
<comment type="caution">
    <text evidence="1">The sequence shown here is derived from an EMBL/GenBank/DDBJ whole genome shotgun (WGS) entry which is preliminary data.</text>
</comment>
<dbReference type="EMBL" id="JAVAMP010000010">
    <property type="protein sequence ID" value="MDP5275909.1"/>
    <property type="molecule type" value="Genomic_DNA"/>
</dbReference>
<evidence type="ECO:0000313" key="2">
    <source>
        <dbReference type="Proteomes" id="UP001231941"/>
    </source>
</evidence>
<name>A0ABT9J4P7_9BACL</name>
<organism evidence="1 2">
    <name type="scientific">Chengkuizengella axinellae</name>
    <dbReference type="NCBI Taxonomy" id="3064388"/>
    <lineage>
        <taxon>Bacteria</taxon>
        <taxon>Bacillati</taxon>
        <taxon>Bacillota</taxon>
        <taxon>Bacilli</taxon>
        <taxon>Bacillales</taxon>
        <taxon>Paenibacillaceae</taxon>
        <taxon>Chengkuizengella</taxon>
    </lineage>
</organism>
<dbReference type="Pfam" id="PF14425">
    <property type="entry name" value="Imm3"/>
    <property type="match status" value="1"/>
</dbReference>